<proteinExistence type="predicted"/>
<keyword evidence="2" id="KW-1185">Reference proteome</keyword>
<dbReference type="Proteomes" id="UP001230908">
    <property type="component" value="Unassembled WGS sequence"/>
</dbReference>
<name>A0ABU0ZFI7_9ACTN</name>
<accession>A0ABU0ZFI7</accession>
<evidence type="ECO:0000313" key="2">
    <source>
        <dbReference type="Proteomes" id="UP001230908"/>
    </source>
</evidence>
<comment type="caution">
    <text evidence="1">The sequence shown here is derived from an EMBL/GenBank/DDBJ whole genome shotgun (WGS) entry which is preliminary data.</text>
</comment>
<gene>
    <name evidence="1" type="ORF">RB614_14875</name>
</gene>
<reference evidence="1 2" key="1">
    <citation type="submission" date="2023-08" db="EMBL/GenBank/DDBJ databases">
        <title>Phytohabitans sansha sp. nov., isolated from marine sediment.</title>
        <authorList>
            <person name="Zhao Y."/>
            <person name="Yi K."/>
        </authorList>
    </citation>
    <scope>NUCLEOTIDE SEQUENCE [LARGE SCALE GENOMIC DNA]</scope>
    <source>
        <strain evidence="1 2">ZYX-F-186</strain>
    </source>
</reference>
<dbReference type="RefSeq" id="WP_308713073.1">
    <property type="nucleotide sequence ID" value="NZ_JAVHUY010000012.1"/>
</dbReference>
<evidence type="ECO:0000313" key="1">
    <source>
        <dbReference type="EMBL" id="MDQ7905800.1"/>
    </source>
</evidence>
<organism evidence="1 2">
    <name type="scientific">Phytohabitans maris</name>
    <dbReference type="NCBI Taxonomy" id="3071409"/>
    <lineage>
        <taxon>Bacteria</taxon>
        <taxon>Bacillati</taxon>
        <taxon>Actinomycetota</taxon>
        <taxon>Actinomycetes</taxon>
        <taxon>Micromonosporales</taxon>
        <taxon>Micromonosporaceae</taxon>
    </lineage>
</organism>
<protein>
    <submittedName>
        <fullName evidence="1">Uncharacterized protein</fullName>
    </submittedName>
</protein>
<dbReference type="EMBL" id="JAVHUY010000012">
    <property type="protein sequence ID" value="MDQ7905800.1"/>
    <property type="molecule type" value="Genomic_DNA"/>
</dbReference>
<sequence>MAQSAPTATAAASPAAAVATNFPEIRQFAIGGTPAEPVNAIDAASPSSIQDGVRAILTKT</sequence>